<name>A0A8D8XSG7_9HEMI</name>
<evidence type="ECO:0000313" key="1">
    <source>
        <dbReference type="EMBL" id="CAG6705604.1"/>
    </source>
</evidence>
<proteinExistence type="predicted"/>
<dbReference type="AlphaFoldDB" id="A0A8D8XSG7"/>
<reference evidence="1" key="1">
    <citation type="submission" date="2021-05" db="EMBL/GenBank/DDBJ databases">
        <authorList>
            <person name="Alioto T."/>
            <person name="Alioto T."/>
            <person name="Gomez Garrido J."/>
        </authorList>
    </citation>
    <scope>NUCLEOTIDE SEQUENCE</scope>
</reference>
<sequence length="103" mass="12007">MHDHPVDRYYIIKTLLIHFKKRREKQRYKIQLENLLPMKEETTEVFALTAVSNRSVCNSNLISTRWGLSTLRNYASVYQSLGTCSKTLTYIVGTQILILNQSI</sequence>
<protein>
    <submittedName>
        <fullName evidence="1">Uncharacterized protein</fullName>
    </submittedName>
</protein>
<accession>A0A8D8XSG7</accession>
<organism evidence="1">
    <name type="scientific">Cacopsylla melanoneura</name>
    <dbReference type="NCBI Taxonomy" id="428564"/>
    <lineage>
        <taxon>Eukaryota</taxon>
        <taxon>Metazoa</taxon>
        <taxon>Ecdysozoa</taxon>
        <taxon>Arthropoda</taxon>
        <taxon>Hexapoda</taxon>
        <taxon>Insecta</taxon>
        <taxon>Pterygota</taxon>
        <taxon>Neoptera</taxon>
        <taxon>Paraneoptera</taxon>
        <taxon>Hemiptera</taxon>
        <taxon>Sternorrhyncha</taxon>
        <taxon>Psylloidea</taxon>
        <taxon>Psyllidae</taxon>
        <taxon>Psyllinae</taxon>
        <taxon>Cacopsylla</taxon>
    </lineage>
</organism>
<dbReference type="EMBL" id="HBUF01342564">
    <property type="protein sequence ID" value="CAG6705604.1"/>
    <property type="molecule type" value="Transcribed_RNA"/>
</dbReference>